<dbReference type="GeneID" id="5726571"/>
<evidence type="ECO:0000313" key="10">
    <source>
        <dbReference type="EMBL" id="PNW80494.1"/>
    </source>
</evidence>
<feature type="compositionally biased region" description="Low complexity" evidence="7">
    <location>
        <begin position="1310"/>
        <end position="1322"/>
    </location>
</feature>
<dbReference type="KEGG" id="cre:CHLRE_07g319650v5"/>
<dbReference type="InterPro" id="IPR057352">
    <property type="entry name" value="TPR_TmcB/C"/>
</dbReference>
<dbReference type="InterPro" id="IPR052994">
    <property type="entry name" value="Tiny_macrocysts_regulators"/>
</dbReference>
<dbReference type="NCBIfam" id="TIGR00229">
    <property type="entry name" value="sensory_box"/>
    <property type="match status" value="1"/>
</dbReference>
<dbReference type="Gene3D" id="3.30.450.20">
    <property type="entry name" value="PAS domain"/>
    <property type="match status" value="1"/>
</dbReference>
<dbReference type="Proteomes" id="UP000006906">
    <property type="component" value="Chromosome 7"/>
</dbReference>
<feature type="transmembrane region" description="Helical" evidence="8">
    <location>
        <begin position="166"/>
        <end position="187"/>
    </location>
</feature>
<feature type="compositionally biased region" description="Low complexity" evidence="7">
    <location>
        <begin position="1536"/>
        <end position="1552"/>
    </location>
</feature>
<dbReference type="InParanoid" id="A0A2K3DIY3"/>
<feature type="compositionally biased region" description="Gly residues" evidence="7">
    <location>
        <begin position="1890"/>
        <end position="1899"/>
    </location>
</feature>
<dbReference type="GO" id="GO:0006355">
    <property type="term" value="P:regulation of DNA-templated transcription"/>
    <property type="evidence" value="ECO:0007669"/>
    <property type="project" value="InterPro"/>
</dbReference>
<dbReference type="OrthoDB" id="541921at2759"/>
<dbReference type="GO" id="GO:0005524">
    <property type="term" value="F:ATP binding"/>
    <property type="evidence" value="ECO:0007669"/>
    <property type="project" value="UniProtKB-KW"/>
</dbReference>
<evidence type="ECO:0000313" key="11">
    <source>
        <dbReference type="Proteomes" id="UP000006906"/>
    </source>
</evidence>
<keyword evidence="5" id="KW-0418">Kinase</keyword>
<gene>
    <name evidence="10" type="ORF">CHLRE_07g319650v5</name>
</gene>
<protein>
    <recommendedName>
        <fullName evidence="9">PAS domain-containing protein</fullName>
    </recommendedName>
</protein>
<feature type="region of interest" description="Disordered" evidence="7">
    <location>
        <begin position="1"/>
        <end position="32"/>
    </location>
</feature>
<keyword evidence="4" id="KW-0547">Nucleotide-binding</keyword>
<keyword evidence="1" id="KW-0675">Receptor</keyword>
<evidence type="ECO:0000256" key="1">
    <source>
        <dbReference type="ARBA" id="ARBA00022543"/>
    </source>
</evidence>
<accession>A0A2K3DIY3</accession>
<dbReference type="GO" id="GO:0009881">
    <property type="term" value="F:photoreceptor activity"/>
    <property type="evidence" value="ECO:0007669"/>
    <property type="project" value="UniProtKB-KW"/>
</dbReference>
<reference evidence="10 11" key="1">
    <citation type="journal article" date="2007" name="Science">
        <title>The Chlamydomonas genome reveals the evolution of key animal and plant functions.</title>
        <authorList>
            <person name="Merchant S.S."/>
            <person name="Prochnik S.E."/>
            <person name="Vallon O."/>
            <person name="Harris E.H."/>
            <person name="Karpowicz S.J."/>
            <person name="Witman G.B."/>
            <person name="Terry A."/>
            <person name="Salamov A."/>
            <person name="Fritz-Laylin L.K."/>
            <person name="Marechal-Drouard L."/>
            <person name="Marshall W.F."/>
            <person name="Qu L.H."/>
            <person name="Nelson D.R."/>
            <person name="Sanderfoot A.A."/>
            <person name="Spalding M.H."/>
            <person name="Kapitonov V.V."/>
            <person name="Ren Q."/>
            <person name="Ferris P."/>
            <person name="Lindquist E."/>
            <person name="Shapiro H."/>
            <person name="Lucas S.M."/>
            <person name="Grimwood J."/>
            <person name="Schmutz J."/>
            <person name="Cardol P."/>
            <person name="Cerutti H."/>
            <person name="Chanfreau G."/>
            <person name="Chen C.L."/>
            <person name="Cognat V."/>
            <person name="Croft M.T."/>
            <person name="Dent R."/>
            <person name="Dutcher S."/>
            <person name="Fernandez E."/>
            <person name="Fukuzawa H."/>
            <person name="Gonzalez-Ballester D."/>
            <person name="Gonzalez-Halphen D."/>
            <person name="Hallmann A."/>
            <person name="Hanikenne M."/>
            <person name="Hippler M."/>
            <person name="Inwood W."/>
            <person name="Jabbari K."/>
            <person name="Kalanon M."/>
            <person name="Kuras R."/>
            <person name="Lefebvre P.A."/>
            <person name="Lemaire S.D."/>
            <person name="Lobanov A.V."/>
            <person name="Lohr M."/>
            <person name="Manuell A."/>
            <person name="Meier I."/>
            <person name="Mets L."/>
            <person name="Mittag M."/>
            <person name="Mittelmeier T."/>
            <person name="Moroney J.V."/>
            <person name="Moseley J."/>
            <person name="Napoli C."/>
            <person name="Nedelcu A.M."/>
            <person name="Niyogi K."/>
            <person name="Novoselov S.V."/>
            <person name="Paulsen I.T."/>
            <person name="Pazour G."/>
            <person name="Purton S."/>
            <person name="Ral J.P."/>
            <person name="Riano-Pachon D.M."/>
            <person name="Riekhof W."/>
            <person name="Rymarquis L."/>
            <person name="Schroda M."/>
            <person name="Stern D."/>
            <person name="Umen J."/>
            <person name="Willows R."/>
            <person name="Wilson N."/>
            <person name="Zimmer S.L."/>
            <person name="Allmer J."/>
            <person name="Balk J."/>
            <person name="Bisova K."/>
            <person name="Chen C.J."/>
            <person name="Elias M."/>
            <person name="Gendler K."/>
            <person name="Hauser C."/>
            <person name="Lamb M.R."/>
            <person name="Ledford H."/>
            <person name="Long J.C."/>
            <person name="Minagawa J."/>
            <person name="Page M.D."/>
            <person name="Pan J."/>
            <person name="Pootakham W."/>
            <person name="Roje S."/>
            <person name="Rose A."/>
            <person name="Stahlberg E."/>
            <person name="Terauchi A.M."/>
            <person name="Yang P."/>
            <person name="Ball S."/>
            <person name="Bowler C."/>
            <person name="Dieckmann C.L."/>
            <person name="Gladyshev V.N."/>
            <person name="Green P."/>
            <person name="Jorgensen R."/>
            <person name="Mayfield S."/>
            <person name="Mueller-Roeber B."/>
            <person name="Rajamani S."/>
            <person name="Sayre R.T."/>
            <person name="Brokstein P."/>
            <person name="Dubchak I."/>
            <person name="Goodstein D."/>
            <person name="Hornick L."/>
            <person name="Huang Y.W."/>
            <person name="Jhaveri J."/>
            <person name="Luo Y."/>
            <person name="Martinez D."/>
            <person name="Ngau W.C."/>
            <person name="Otillar B."/>
            <person name="Poliakov A."/>
            <person name="Porter A."/>
            <person name="Szajkowski L."/>
            <person name="Werner G."/>
            <person name="Zhou K."/>
            <person name="Grigoriev I.V."/>
            <person name="Rokhsar D.S."/>
            <person name="Grossman A.R."/>
        </authorList>
    </citation>
    <scope>NUCLEOTIDE SEQUENCE [LARGE SCALE GENOMIC DNA]</scope>
    <source>
        <strain evidence="11">CC-503</strain>
    </source>
</reference>
<dbReference type="InterPro" id="IPR035965">
    <property type="entry name" value="PAS-like_dom_sf"/>
</dbReference>
<evidence type="ECO:0000256" key="5">
    <source>
        <dbReference type="ARBA" id="ARBA00022777"/>
    </source>
</evidence>
<feature type="transmembrane region" description="Helical" evidence="8">
    <location>
        <begin position="222"/>
        <end position="244"/>
    </location>
</feature>
<keyword evidence="1" id="KW-0157">Chromophore</keyword>
<dbReference type="PROSITE" id="PS50112">
    <property type="entry name" value="PAS"/>
    <property type="match status" value="1"/>
</dbReference>
<feature type="transmembrane region" description="Helical" evidence="8">
    <location>
        <begin position="1997"/>
        <end position="2017"/>
    </location>
</feature>
<dbReference type="Pfam" id="PF25474">
    <property type="entry name" value="TPR_TmcB"/>
    <property type="match status" value="1"/>
</dbReference>
<keyword evidence="11" id="KW-1185">Reference proteome</keyword>
<dbReference type="InterPro" id="IPR000014">
    <property type="entry name" value="PAS"/>
</dbReference>
<dbReference type="Pfam" id="PF13426">
    <property type="entry name" value="PAS_9"/>
    <property type="match status" value="1"/>
</dbReference>
<keyword evidence="2" id="KW-0716">Sensory transduction</keyword>
<dbReference type="RefSeq" id="XP_042922523.1">
    <property type="nucleotide sequence ID" value="XM_043063955.1"/>
</dbReference>
<feature type="region of interest" description="Disordered" evidence="7">
    <location>
        <begin position="1406"/>
        <end position="1447"/>
    </location>
</feature>
<dbReference type="PANTHER" id="PTHR31600:SF2">
    <property type="entry name" value="GAMETE ENRICHED GENE 10 PROTEIN-RELATED"/>
    <property type="match status" value="1"/>
</dbReference>
<dbReference type="EMBL" id="CM008968">
    <property type="protein sequence ID" value="PNW80494.1"/>
    <property type="molecule type" value="Genomic_DNA"/>
</dbReference>
<keyword evidence="8" id="KW-0812">Transmembrane</keyword>
<keyword evidence="1" id="KW-0600">Photoreceptor protein</keyword>
<feature type="region of interest" description="Disordered" evidence="7">
    <location>
        <begin position="1263"/>
        <end position="1364"/>
    </location>
</feature>
<feature type="region of interest" description="Disordered" evidence="7">
    <location>
        <begin position="1857"/>
        <end position="1899"/>
    </location>
</feature>
<dbReference type="PANTHER" id="PTHR31600">
    <property type="entry name" value="TINY MACROCYSTS PROTEIN B-RELATED"/>
    <property type="match status" value="1"/>
</dbReference>
<feature type="compositionally biased region" description="Gly residues" evidence="7">
    <location>
        <begin position="1511"/>
        <end position="1521"/>
    </location>
</feature>
<feature type="transmembrane region" description="Helical" evidence="8">
    <location>
        <begin position="356"/>
        <end position="377"/>
    </location>
</feature>
<feature type="region of interest" description="Disordered" evidence="7">
    <location>
        <begin position="1936"/>
        <end position="1967"/>
    </location>
</feature>
<dbReference type="Pfam" id="PF00989">
    <property type="entry name" value="PAS"/>
    <property type="match status" value="1"/>
</dbReference>
<dbReference type="CDD" id="cd00130">
    <property type="entry name" value="PAS"/>
    <property type="match status" value="2"/>
</dbReference>
<feature type="compositionally biased region" description="Low complexity" evidence="7">
    <location>
        <begin position="9"/>
        <end position="28"/>
    </location>
</feature>
<dbReference type="Gramene" id="PNW80494">
    <property type="protein sequence ID" value="PNW80494"/>
    <property type="gene ID" value="CHLRE_07g319650v5"/>
</dbReference>
<dbReference type="ExpressionAtlas" id="A0A2K3DIY3">
    <property type="expression patterns" value="baseline"/>
</dbReference>
<feature type="compositionally biased region" description="Acidic residues" evidence="7">
    <location>
        <begin position="1858"/>
        <end position="1873"/>
    </location>
</feature>
<feature type="compositionally biased region" description="Basic and acidic residues" evidence="7">
    <location>
        <begin position="1292"/>
        <end position="1305"/>
    </location>
</feature>
<feature type="transmembrane region" description="Helical" evidence="8">
    <location>
        <begin position="133"/>
        <end position="154"/>
    </location>
</feature>
<feature type="compositionally biased region" description="Low complexity" evidence="7">
    <location>
        <begin position="1349"/>
        <end position="1361"/>
    </location>
</feature>
<dbReference type="InterPro" id="IPR013767">
    <property type="entry name" value="PAS_fold"/>
</dbReference>
<feature type="transmembrane region" description="Helical" evidence="8">
    <location>
        <begin position="1596"/>
        <end position="1613"/>
    </location>
</feature>
<evidence type="ECO:0000256" key="6">
    <source>
        <dbReference type="ARBA" id="ARBA00022840"/>
    </source>
</evidence>
<feature type="transmembrane region" description="Helical" evidence="8">
    <location>
        <begin position="2208"/>
        <end position="2229"/>
    </location>
</feature>
<keyword evidence="8" id="KW-1133">Transmembrane helix</keyword>
<keyword evidence="8" id="KW-0472">Membrane</keyword>
<dbReference type="GO" id="GO:0016301">
    <property type="term" value="F:kinase activity"/>
    <property type="evidence" value="ECO:0007669"/>
    <property type="project" value="UniProtKB-KW"/>
</dbReference>
<evidence type="ECO:0000256" key="2">
    <source>
        <dbReference type="ARBA" id="ARBA00022606"/>
    </source>
</evidence>
<dbReference type="STRING" id="3055.A0A2K3DIY3"/>
<feature type="compositionally biased region" description="Basic residues" evidence="7">
    <location>
        <begin position="1947"/>
        <end position="1959"/>
    </location>
</feature>
<dbReference type="PaxDb" id="3055-EDP07277"/>
<evidence type="ECO:0000256" key="4">
    <source>
        <dbReference type="ARBA" id="ARBA00022741"/>
    </source>
</evidence>
<dbReference type="FunFam" id="3.30.450.20:FF:000060">
    <property type="entry name" value="Sensor protein FixL"/>
    <property type="match status" value="1"/>
</dbReference>
<evidence type="ECO:0000256" key="7">
    <source>
        <dbReference type="SAM" id="MobiDB-lite"/>
    </source>
</evidence>
<feature type="transmembrane region" description="Helical" evidence="8">
    <location>
        <begin position="1799"/>
        <end position="1821"/>
    </location>
</feature>
<feature type="domain" description="PAS" evidence="9">
    <location>
        <begin position="623"/>
        <end position="675"/>
    </location>
</feature>
<sequence length="2333" mass="254662">MERDDDGGSSRTSGTASSAGPGSQTSSQRSDAKFLKLRERNSSERDEVDLLEQRKTLQEGIFQCMYTLVRQVALSSWKFALIKIVLEGLCSLIVVFNPSMRAWKIDTNNPVWQVIRWTVWRSPIMRLYGYDTYILVLYIMVAAVFVALMGLVWLTLAMRRQEHSKWLKTFATALHVLFDVMFIQLYISFFDYFVFAANCNFTSPVKNHVYFTDVMCLAMPHILHLSVAGVTAFLFFAITAFMVIASSDLNPVSRGYLASPAAVTRLKILCAKAIYVIVADDMQSWPKPQAIIILLSVLLIWWWNFRRLPFYRPVVNVVWCSMWSGILYVAVLLAVVEFKSGVKTIEYRTDMTMNVLYGIFPVIVGSWFVCAAHNWWVMRASNKFKNLPPGVKLSRVHKVDDPQEVEVLSRVMRKFDIDGVVDEETGALGETVIKAGLQAMPNSPFLYILYANFLLEVKKDGPASRTQLQLAAKHGPSFIERYQIFCTGEASKKLKDSQDGGMDLQAYIEFRRNFRAVVRVHKEVLLLQAELWGLLAKSSVKVREVDKAFDELEAGTQRAHQVYKRVLERYPTNGKLLRVYGKFLEDVKHDPVAATRAFAEASRNGGGDAIMNLDLSAVQGNPSKPDFLTSMSMEDDAVIVINAEGTIMMCSQAVSRVFGYGKGELEGSNVSVLMPPPFSQRHASYLQRYAGGGEPRILDSVREVIALHKERYVMPMSLCVTKMSGTGTDSVFLGVVRPMASSTRNVRCWVAPSGVILCGDQQFASMIGVTEGEVVGRTLLSLAASPPSDIELLLERCRDATASELESRTMTASLLLAHRYLDPVPVDVTLGMAGTDNQRIYVLTCNRTDGEEGNMIVVDTHMRMRFCSAGVSTLLGFPMRKLATMKLDQLLPAPYNTLHAKWLKDPPVTPAITSCRSGRVVHLVNENGNQVPVRIKVRSTTGGQQQDGMSLYVVSIDKVPADELYDEKRLVVTTSFDGRVLEVNRPEAELFDFRAGELLGHSLHDFVDVFTEWRDRNGADQMQLFIMALLEKEKETPGSSWRVRVQAPPTEAAPHLPAINGAQMPGAKGAKRVSRSACLQVELDESEVLDEDGKPVLDEFGQLAIRLRVTLWRRDLLAGVVEMDEQMVIKKANIMAGLIVGLPSSILGKKPLQKFIDGVDANTTWTQLVEKHSKGHSKKRSALKGAADQGTVSPQMAFIGPHPDTGNMRIFLQGVSALAPGGRPRVTITVHPDVTFAAAHADLMRVLKLDQLLAQASQVHRQHLASRGNEAAGLSRANTQRGQHPQGQAEQAQHEGADGHLRAPPEEGMDGAAGSGASDAAGGEQGAGDQSEDGEGEGRVSDDDDDEVNPAAAAAGGALDDTGGRDLVAEDQARLHRKAGSKSEFVEQWVRTLTNRTSGGLEAATATATGGHQHHSHERRASGQQQLAPSRSSSNVPPSTPPTAYGAAHSGGLLAAIPEEGVLALTEASRHGGDAFGAASRQTSRFLESPVEGKQRGAPAQELMMGPDAANGGGGGGGGTGDDAKGDGWEKGSEGGDSSADGSQAASGISSATDGSTGGTELLIDSRRARLLKALNKMLLGPTLADPMEKLRVHSYVLLALMMIMHIASYIIIKHEIDSEYHDVQLVYRQSLAMDRSQLIVVRAMMGAYCARDNVTAKVGVCANSLNFTIGKITENILFMESHHQFVYMGDSSAKTVKLSGRVYDAWTEPDYRYNAWMDTANPRFYNQTGGVWILGSRFIAAAREAMFWLRALGAEYRLHRTYKFLVDNGLGALFTSYAHSLDLLVDSAWRSVDDLKKVLIVLLVVEGLVVQLGCLIYEWVLVQRVERARVYPLLAMVGLPGPVLRQMGSRDAQLALDESDDDDDGDQSDQEDEGKGGGGAHDDAASQQDGGGGDGGGASGNALAAKLAGGKTQKALMVGGSADGVGAAAIAKHATDESSAMGNGEHHHHHHHHHRHNKHGSESGASGAGAVIKLKEARVEGLRVNGKDLIPNRVNVITFMAPFALWNIVLIVIYAISFVQLNGMQQPLASLNMASRVIYRYTRVRAVAFGFVSQDSIAERESWREQLVRELSYFESEYNSLMYGGTPITQVNAIFNKPVPASTFASASFASEFFREKRCFRYEQDTCFKPGDQYYEVTHNGLDVMCRRMISEMHLLTQDSDQDVAYNGSRYLYMSSVGGYDLYEGLQQAAELFVKYSEGRYNDVATLHAILLVVCIVLVVGYLLLVLWPHLGRVKSYAERQAGLLSHVPPEVDVRGHVRHVLRRAMATIGWRPSRLVGGRGGTGGGGNGAGSGRRRARRSLALGAPSAGKQMSSELGAGGGVVVAAGMPSVA</sequence>
<keyword evidence="3" id="KW-0808">Transferase</keyword>
<keyword evidence="6" id="KW-0067">ATP-binding</keyword>
<feature type="transmembrane region" description="Helical" evidence="8">
    <location>
        <begin position="80"/>
        <end position="100"/>
    </location>
</feature>
<feature type="region of interest" description="Disordered" evidence="7">
    <location>
        <begin position="1503"/>
        <end position="1559"/>
    </location>
</feature>
<evidence type="ECO:0000256" key="3">
    <source>
        <dbReference type="ARBA" id="ARBA00022679"/>
    </source>
</evidence>
<feature type="compositionally biased region" description="Basic and acidic residues" evidence="7">
    <location>
        <begin position="1522"/>
        <end position="1534"/>
    </location>
</feature>
<dbReference type="SUPFAM" id="SSF55785">
    <property type="entry name" value="PYP-like sensor domain (PAS domain)"/>
    <property type="match status" value="1"/>
</dbReference>
<feature type="transmembrane region" description="Helical" evidence="8">
    <location>
        <begin position="317"/>
        <end position="336"/>
    </location>
</feature>
<name>A0A2K3DIY3_CHLRE</name>
<feature type="transmembrane region" description="Helical" evidence="8">
    <location>
        <begin position="289"/>
        <end position="305"/>
    </location>
</feature>
<evidence type="ECO:0000256" key="8">
    <source>
        <dbReference type="SAM" id="Phobius"/>
    </source>
</evidence>
<organism evidence="10 11">
    <name type="scientific">Chlamydomonas reinhardtii</name>
    <name type="common">Chlamydomonas smithii</name>
    <dbReference type="NCBI Taxonomy" id="3055"/>
    <lineage>
        <taxon>Eukaryota</taxon>
        <taxon>Viridiplantae</taxon>
        <taxon>Chlorophyta</taxon>
        <taxon>core chlorophytes</taxon>
        <taxon>Chlorophyceae</taxon>
        <taxon>CS clade</taxon>
        <taxon>Chlamydomonadales</taxon>
        <taxon>Chlamydomonadaceae</taxon>
        <taxon>Chlamydomonas</taxon>
    </lineage>
</organism>
<evidence type="ECO:0000259" key="9">
    <source>
        <dbReference type="PROSITE" id="PS50112"/>
    </source>
</evidence>
<feature type="compositionally biased region" description="Low complexity" evidence="7">
    <location>
        <begin position="1282"/>
        <end position="1291"/>
    </location>
</feature>
<dbReference type="SMART" id="SM00091">
    <property type="entry name" value="PAS"/>
    <property type="match status" value="2"/>
</dbReference>
<proteinExistence type="predicted"/>